<gene>
    <name evidence="16" type="primary">LOC115475021</name>
</gene>
<dbReference type="Gene3D" id="3.30.70.1820">
    <property type="entry name" value="L1 transposable element, RRM domain"/>
    <property type="match status" value="1"/>
</dbReference>
<proteinExistence type="inferred from homology"/>
<evidence type="ECO:0000256" key="3">
    <source>
        <dbReference type="ARBA" id="ARBA00022606"/>
    </source>
</evidence>
<dbReference type="RefSeq" id="XP_030066620.1">
    <property type="nucleotide sequence ID" value="XM_030210760.1"/>
</dbReference>
<keyword evidence="10" id="KW-0325">Glycoprotein</keyword>
<dbReference type="InterPro" id="IPR050516">
    <property type="entry name" value="Olfactory_GPCR"/>
</dbReference>
<dbReference type="FunFam" id="1.20.1070.10:FF:000010">
    <property type="entry name" value="Olfactory receptor"/>
    <property type="match status" value="1"/>
</dbReference>
<dbReference type="PANTHER" id="PTHR26452">
    <property type="entry name" value="OLFACTORY RECEPTOR"/>
    <property type="match status" value="1"/>
</dbReference>
<evidence type="ECO:0000256" key="10">
    <source>
        <dbReference type="ARBA" id="ARBA00023180"/>
    </source>
</evidence>
<keyword evidence="3" id="KW-0716">Sensory transduction</keyword>
<feature type="transmembrane region" description="Helical" evidence="13">
    <location>
        <begin position="351"/>
        <end position="372"/>
    </location>
</feature>
<keyword evidence="2" id="KW-1003">Cell membrane</keyword>
<dbReference type="PRINTS" id="PR00245">
    <property type="entry name" value="OLFACTORYR"/>
</dbReference>
<evidence type="ECO:0000256" key="8">
    <source>
        <dbReference type="ARBA" id="ARBA00023136"/>
    </source>
</evidence>
<dbReference type="PRINTS" id="PR00237">
    <property type="entry name" value="GPCRRHODOPSN"/>
</dbReference>
<evidence type="ECO:0000256" key="6">
    <source>
        <dbReference type="ARBA" id="ARBA00022989"/>
    </source>
</evidence>
<dbReference type="Pfam" id="PF13853">
    <property type="entry name" value="7tm_4"/>
    <property type="match status" value="1"/>
</dbReference>
<keyword evidence="11 12" id="KW-0807">Transducer</keyword>
<evidence type="ECO:0000313" key="16">
    <source>
        <dbReference type="RefSeq" id="XP_030066620.1"/>
    </source>
</evidence>
<dbReference type="PROSITE" id="PS50262">
    <property type="entry name" value="G_PROTEIN_RECEP_F1_2"/>
    <property type="match status" value="1"/>
</dbReference>
<sequence>MAPQFTQITEKRISMETIFEDTTRRTGELEGRVSTLECAEPTMQENIQEMKQTLKAQAQLIDNLENRSRRSNLHLVGISEAMPDNILPTLLERWLLAEFALSDSVGPLCLERAHRVGRKMGERNRPHVVIIKVHNFIHKSEILRGARLKWETLAYEGNKVRIFQDYLALVQDRERAYANGWVNAVEPEGKAGSGVECWELGAGSRGWELDAGSWEWKLVQETLKCFCLIQAFVIKKRIFATKLTRKTIRIGEIEKMNCTKVTEFIILGFYELPEMQPLLFLVFLIIYLMCLSGNLLIISTVCSDSHLHSPMFFFLCNLSFLEICYVTVTVPKLLAVLIAQNKTISFMQCMIQMYMFNACTDVECYLLTAMAYDRYVAICKPLHYTIIMNKKVCIILVIVSWTVSFLNPLPHVTLISQSSFCSSNEINHFFCDMAALMTLSCSGTYAIETVNYIEGLLLGFPPLILTIISYVYIISAILKIHSAKGRQKAFSTCSSHLTVVLLFYGTCLGVYMRPKSAYSMDLNKLITVVYITVIPLLNPLIYSLRNKELKETLEKTTRRIIYLPELIKCCTQH</sequence>
<dbReference type="GO" id="GO:0005886">
    <property type="term" value="C:plasma membrane"/>
    <property type="evidence" value="ECO:0007669"/>
    <property type="project" value="UniProtKB-SubCell"/>
</dbReference>
<evidence type="ECO:0000259" key="14">
    <source>
        <dbReference type="PROSITE" id="PS50262"/>
    </source>
</evidence>
<dbReference type="SUPFAM" id="SSF81321">
    <property type="entry name" value="Family A G protein-coupled receptor-like"/>
    <property type="match status" value="1"/>
</dbReference>
<dbReference type="AlphaFoldDB" id="A0A6P7YTL8"/>
<evidence type="ECO:0000256" key="5">
    <source>
        <dbReference type="ARBA" id="ARBA00022725"/>
    </source>
</evidence>
<evidence type="ECO:0000256" key="12">
    <source>
        <dbReference type="RuleBase" id="RU000688"/>
    </source>
</evidence>
<dbReference type="InterPro" id="IPR000725">
    <property type="entry name" value="Olfact_rcpt"/>
</dbReference>
<keyword evidence="5" id="KW-0552">Olfaction</keyword>
<dbReference type="InParanoid" id="A0A6P7YTL8"/>
<comment type="similarity">
    <text evidence="12">Belongs to the G-protein coupled receptor 1 family.</text>
</comment>
<dbReference type="OrthoDB" id="7395641at2759"/>
<feature type="domain" description="G-protein coupled receptors family 1 profile" evidence="14">
    <location>
        <begin position="293"/>
        <end position="542"/>
    </location>
</feature>
<protein>
    <submittedName>
        <fullName evidence="16">Olfactory receptor 1019-like</fullName>
    </submittedName>
</protein>
<evidence type="ECO:0000256" key="4">
    <source>
        <dbReference type="ARBA" id="ARBA00022692"/>
    </source>
</evidence>
<keyword evidence="4 12" id="KW-0812">Transmembrane</keyword>
<feature type="transmembrane region" description="Helical" evidence="13">
    <location>
        <begin position="278"/>
        <end position="299"/>
    </location>
</feature>
<reference evidence="16" key="1">
    <citation type="submission" date="2025-08" db="UniProtKB">
        <authorList>
            <consortium name="RefSeq"/>
        </authorList>
    </citation>
    <scope>IDENTIFICATION</scope>
</reference>
<keyword evidence="7 12" id="KW-0297">G-protein coupled receptor</keyword>
<dbReference type="Gene3D" id="1.20.1070.10">
    <property type="entry name" value="Rhodopsin 7-helix transmembrane proteins"/>
    <property type="match status" value="1"/>
</dbReference>
<dbReference type="KEGG" id="muo:115475021"/>
<dbReference type="PROSITE" id="PS00237">
    <property type="entry name" value="G_PROTEIN_RECEP_F1_1"/>
    <property type="match status" value="1"/>
</dbReference>
<dbReference type="InterPro" id="IPR000276">
    <property type="entry name" value="GPCR_Rhodpsn"/>
</dbReference>
<dbReference type="GO" id="GO:0004984">
    <property type="term" value="F:olfactory receptor activity"/>
    <property type="evidence" value="ECO:0007669"/>
    <property type="project" value="InterPro"/>
</dbReference>
<dbReference type="GeneID" id="115475021"/>
<comment type="subcellular location">
    <subcellularLocation>
        <location evidence="1">Cell membrane</location>
        <topology evidence="1">Multi-pass membrane protein</topology>
    </subcellularLocation>
</comment>
<evidence type="ECO:0000256" key="13">
    <source>
        <dbReference type="SAM" id="Phobius"/>
    </source>
</evidence>
<name>A0A6P7YTL8_9AMPH</name>
<evidence type="ECO:0000256" key="11">
    <source>
        <dbReference type="ARBA" id="ARBA00023224"/>
    </source>
</evidence>
<dbReference type="InterPro" id="IPR017452">
    <property type="entry name" value="GPCR_Rhodpsn_7TM"/>
</dbReference>
<keyword evidence="9 12" id="KW-0675">Receptor</keyword>
<organism evidence="15 16">
    <name type="scientific">Microcaecilia unicolor</name>
    <dbReference type="NCBI Taxonomy" id="1415580"/>
    <lineage>
        <taxon>Eukaryota</taxon>
        <taxon>Metazoa</taxon>
        <taxon>Chordata</taxon>
        <taxon>Craniata</taxon>
        <taxon>Vertebrata</taxon>
        <taxon>Euteleostomi</taxon>
        <taxon>Amphibia</taxon>
        <taxon>Gymnophiona</taxon>
        <taxon>Siphonopidae</taxon>
        <taxon>Microcaecilia</taxon>
    </lineage>
</organism>
<evidence type="ECO:0000256" key="7">
    <source>
        <dbReference type="ARBA" id="ARBA00023040"/>
    </source>
</evidence>
<feature type="transmembrane region" description="Helical" evidence="13">
    <location>
        <begin position="490"/>
        <end position="513"/>
    </location>
</feature>
<evidence type="ECO:0000256" key="2">
    <source>
        <dbReference type="ARBA" id="ARBA00022475"/>
    </source>
</evidence>
<feature type="transmembrane region" description="Helical" evidence="13">
    <location>
        <begin position="392"/>
        <end position="409"/>
    </location>
</feature>
<keyword evidence="8 13" id="KW-0472">Membrane</keyword>
<dbReference type="GO" id="GO:0004930">
    <property type="term" value="F:G protein-coupled receptor activity"/>
    <property type="evidence" value="ECO:0007669"/>
    <property type="project" value="UniProtKB-KW"/>
</dbReference>
<evidence type="ECO:0000313" key="15">
    <source>
        <dbReference type="Proteomes" id="UP000515156"/>
    </source>
</evidence>
<dbReference type="Proteomes" id="UP000515156">
    <property type="component" value="Chromosome 7"/>
</dbReference>
<keyword evidence="6 13" id="KW-1133">Transmembrane helix</keyword>
<evidence type="ECO:0000256" key="1">
    <source>
        <dbReference type="ARBA" id="ARBA00004651"/>
    </source>
</evidence>
<feature type="transmembrane region" description="Helical" evidence="13">
    <location>
        <begin position="459"/>
        <end position="478"/>
    </location>
</feature>
<evidence type="ECO:0000256" key="9">
    <source>
        <dbReference type="ARBA" id="ARBA00023170"/>
    </source>
</evidence>
<accession>A0A6P7YTL8</accession>
<keyword evidence="15" id="KW-1185">Reference proteome</keyword>
<dbReference type="CDD" id="cd13954">
    <property type="entry name" value="7tmA_OR"/>
    <property type="match status" value="1"/>
</dbReference>
<feature type="transmembrane region" description="Helical" evidence="13">
    <location>
        <begin position="311"/>
        <end position="339"/>
    </location>
</feature>
<feature type="transmembrane region" description="Helical" evidence="13">
    <location>
        <begin position="525"/>
        <end position="544"/>
    </location>
</feature>